<dbReference type="Pfam" id="PF04056">
    <property type="entry name" value="Ssl1"/>
    <property type="match status" value="1"/>
</dbReference>
<dbReference type="GO" id="GO:0006289">
    <property type="term" value="P:nucleotide-excision repair"/>
    <property type="evidence" value="ECO:0007669"/>
    <property type="project" value="TreeGrafter"/>
</dbReference>
<dbReference type="InterPro" id="IPR007198">
    <property type="entry name" value="Ssl1-like"/>
</dbReference>
<dbReference type="AlphaFoldDB" id="V6LSJ9"/>
<dbReference type="PROSITE" id="PS50234">
    <property type="entry name" value="VWFA"/>
    <property type="match status" value="1"/>
</dbReference>
<dbReference type="GO" id="GO:0006357">
    <property type="term" value="P:regulation of transcription by RNA polymerase II"/>
    <property type="evidence" value="ECO:0007669"/>
    <property type="project" value="TreeGrafter"/>
</dbReference>
<evidence type="ECO:0000313" key="2">
    <source>
        <dbReference type="EMBL" id="EST47208.1"/>
    </source>
</evidence>
<evidence type="ECO:0000313" key="4">
    <source>
        <dbReference type="Proteomes" id="UP000018208"/>
    </source>
</evidence>
<sequence length="290" mass="32150">MFRRFILILDCSCSTTQQQVKDLIPLVEQIFNQVISTSPLSQCAMVIVSDQRAYFEIDFTQQLSELLSPLQQDKITPNGAFSIANALQLLNAINTKPYQTKEALLISFSAISYDSQNVFVISNELKSQKVKFSALSINSTMQVLQTLSTDLSGTYEIFPTIQLAIVNFRLFQSVTRSDIQTNNATLFNLADISQDSICGCCGHFNEFTFTCQNCSASSCKPGPCYCCGVWLGEVLSLIRVKKQEYQLALSNNGNCICGDPGEVQCQSCNVYYCVKCCQIVQQVGICCCSE</sequence>
<dbReference type="PANTHER" id="PTHR12695">
    <property type="entry name" value="GENERAL TRANSCRIPTION FACTOR IIH SUBUNIT 2"/>
    <property type="match status" value="1"/>
</dbReference>
<dbReference type="Proteomes" id="UP000018208">
    <property type="component" value="Unassembled WGS sequence"/>
</dbReference>
<organism evidence="2">
    <name type="scientific">Spironucleus salmonicida</name>
    <dbReference type="NCBI Taxonomy" id="348837"/>
    <lineage>
        <taxon>Eukaryota</taxon>
        <taxon>Metamonada</taxon>
        <taxon>Diplomonadida</taxon>
        <taxon>Hexamitidae</taxon>
        <taxon>Hexamitinae</taxon>
        <taxon>Spironucleus</taxon>
    </lineage>
</organism>
<name>V6LSJ9_9EUKA</name>
<gene>
    <name evidence="2" type="ORF">SS50377_12718</name>
    <name evidence="3" type="ORF">SS50377_23338</name>
</gene>
<reference evidence="3" key="2">
    <citation type="submission" date="2020-12" db="EMBL/GenBank/DDBJ databases">
        <title>New Spironucleus salmonicida genome in near-complete chromosomes.</title>
        <authorList>
            <person name="Xu F."/>
            <person name="Kurt Z."/>
            <person name="Jimenez-Gonzalez A."/>
            <person name="Astvaldsson A."/>
            <person name="Andersson J.O."/>
            <person name="Svard S.G."/>
        </authorList>
    </citation>
    <scope>NUCLEOTIDE SEQUENCE</scope>
    <source>
        <strain evidence="3">ATCC 50377</strain>
    </source>
</reference>
<reference evidence="2 3" key="1">
    <citation type="journal article" date="2014" name="PLoS Genet.">
        <title>The Genome of Spironucleus salmonicida Highlights a Fish Pathogen Adapted to Fluctuating Environments.</title>
        <authorList>
            <person name="Xu F."/>
            <person name="Jerlstrom-Hultqvist J."/>
            <person name="Einarsson E."/>
            <person name="Astvaldsson A."/>
            <person name="Svard S.G."/>
            <person name="Andersson J.O."/>
        </authorList>
    </citation>
    <scope>NUCLEOTIDE SEQUENCE</scope>
    <source>
        <strain evidence="3">ATCC 50377</strain>
    </source>
</reference>
<dbReference type="InterPro" id="IPR002035">
    <property type="entry name" value="VWF_A"/>
</dbReference>
<proteinExistence type="predicted"/>
<evidence type="ECO:0000313" key="3">
    <source>
        <dbReference type="EMBL" id="KAH0575698.1"/>
    </source>
</evidence>
<dbReference type="InterPro" id="IPR036465">
    <property type="entry name" value="vWFA_dom_sf"/>
</dbReference>
<dbReference type="Gene3D" id="3.40.50.410">
    <property type="entry name" value="von Willebrand factor, type A domain"/>
    <property type="match status" value="1"/>
</dbReference>
<dbReference type="SMART" id="SM00327">
    <property type="entry name" value="VWA"/>
    <property type="match status" value="1"/>
</dbReference>
<dbReference type="VEuPathDB" id="GiardiaDB:SS50377_23338"/>
<keyword evidence="4" id="KW-1185">Reference proteome</keyword>
<dbReference type="EMBL" id="AUWU02000003">
    <property type="protein sequence ID" value="KAH0575698.1"/>
    <property type="molecule type" value="Genomic_DNA"/>
</dbReference>
<protein>
    <submittedName>
        <fullName evidence="2">TFIIH basal transcription factor subunit</fullName>
    </submittedName>
</protein>
<evidence type="ECO:0000259" key="1">
    <source>
        <dbReference type="PROSITE" id="PS50234"/>
    </source>
</evidence>
<accession>V6LSJ9</accession>
<dbReference type="GO" id="GO:0005675">
    <property type="term" value="C:transcription factor TFIIH holo complex"/>
    <property type="evidence" value="ECO:0007669"/>
    <property type="project" value="TreeGrafter"/>
</dbReference>
<dbReference type="PANTHER" id="PTHR12695:SF2">
    <property type="entry name" value="GENERAL TRANSCRIPTION FACTOR IIH SUBUNIT 2-RELATED"/>
    <property type="match status" value="1"/>
</dbReference>
<feature type="domain" description="VWFA" evidence="1">
    <location>
        <begin position="4"/>
        <end position="174"/>
    </location>
</feature>
<dbReference type="EMBL" id="KI546046">
    <property type="protein sequence ID" value="EST47208.1"/>
    <property type="molecule type" value="Genomic_DNA"/>
</dbReference>
<dbReference type="SUPFAM" id="SSF53300">
    <property type="entry name" value="vWA-like"/>
    <property type="match status" value="1"/>
</dbReference>
<dbReference type="OrthoDB" id="284275at2759"/>